<keyword evidence="4" id="KW-0862">Zinc</keyword>
<evidence type="ECO:0000256" key="3">
    <source>
        <dbReference type="ARBA" id="ARBA00022771"/>
    </source>
</evidence>
<dbReference type="InterPro" id="IPR026319">
    <property type="entry name" value="ZC2HC1A/B-like"/>
</dbReference>
<dbReference type="Pfam" id="PF13913">
    <property type="entry name" value="zf-C2HC_2"/>
    <property type="match status" value="6"/>
</dbReference>
<organism evidence="8 9">
    <name type="scientific">[Myrmecia] bisecta</name>
    <dbReference type="NCBI Taxonomy" id="41462"/>
    <lineage>
        <taxon>Eukaryota</taxon>
        <taxon>Viridiplantae</taxon>
        <taxon>Chlorophyta</taxon>
        <taxon>core chlorophytes</taxon>
        <taxon>Trebouxiophyceae</taxon>
        <taxon>Trebouxiales</taxon>
        <taxon>Trebouxiaceae</taxon>
        <taxon>Myrmecia</taxon>
    </lineage>
</organism>
<dbReference type="PANTHER" id="PTHR13555:SF68">
    <property type="entry name" value="ZINC FINGER PROTEIN 474"/>
    <property type="match status" value="1"/>
</dbReference>
<keyword evidence="9" id="KW-1185">Reference proteome</keyword>
<dbReference type="EMBL" id="JALJOR010000011">
    <property type="protein sequence ID" value="KAK9808816.1"/>
    <property type="molecule type" value="Genomic_DNA"/>
</dbReference>
<protein>
    <recommendedName>
        <fullName evidence="7">C2HC/C3H-type domain-containing protein</fullName>
    </recommendedName>
</protein>
<keyword evidence="1" id="KW-0479">Metal-binding</keyword>
<comment type="caution">
    <text evidence="8">The sequence shown here is derived from an EMBL/GenBank/DDBJ whole genome shotgun (WGS) entry which is preliminary data.</text>
</comment>
<dbReference type="AlphaFoldDB" id="A0AAW1PJW8"/>
<accession>A0AAW1PJW8</accession>
<feature type="region of interest" description="Disordered" evidence="6">
    <location>
        <begin position="135"/>
        <end position="172"/>
    </location>
</feature>
<feature type="domain" description="C2HC/C3H-type" evidence="7">
    <location>
        <begin position="395"/>
        <end position="424"/>
    </location>
</feature>
<evidence type="ECO:0000256" key="4">
    <source>
        <dbReference type="ARBA" id="ARBA00022833"/>
    </source>
</evidence>
<dbReference type="Proteomes" id="UP001489004">
    <property type="component" value="Unassembled WGS sequence"/>
</dbReference>
<name>A0AAW1PJW8_9CHLO</name>
<evidence type="ECO:0000256" key="6">
    <source>
        <dbReference type="SAM" id="MobiDB-lite"/>
    </source>
</evidence>
<dbReference type="Gene3D" id="3.30.160.60">
    <property type="entry name" value="Classic Zinc Finger"/>
    <property type="match status" value="3"/>
</dbReference>
<dbReference type="InterPro" id="IPR049899">
    <property type="entry name" value="Znf_C2HC_C3H"/>
</dbReference>
<feature type="compositionally biased region" description="Basic and acidic residues" evidence="6">
    <location>
        <begin position="141"/>
        <end position="160"/>
    </location>
</feature>
<proteinExistence type="predicted"/>
<feature type="domain" description="C2HC/C3H-type" evidence="7">
    <location>
        <begin position="5"/>
        <end position="34"/>
    </location>
</feature>
<evidence type="ECO:0000313" key="9">
    <source>
        <dbReference type="Proteomes" id="UP001489004"/>
    </source>
</evidence>
<feature type="compositionally biased region" description="Low complexity" evidence="6">
    <location>
        <begin position="162"/>
        <end position="172"/>
    </location>
</feature>
<gene>
    <name evidence="8" type="ORF">WJX72_004195</name>
</gene>
<dbReference type="PANTHER" id="PTHR13555">
    <property type="entry name" value="C2H2 ZINC FINGER CGI-62-RELATED"/>
    <property type="match status" value="1"/>
</dbReference>
<evidence type="ECO:0000259" key="7">
    <source>
        <dbReference type="PROSITE" id="PS52027"/>
    </source>
</evidence>
<feature type="domain" description="C2HC/C3H-type" evidence="7">
    <location>
        <begin position="199"/>
        <end position="228"/>
    </location>
</feature>
<evidence type="ECO:0000313" key="8">
    <source>
        <dbReference type="EMBL" id="KAK9808816.1"/>
    </source>
</evidence>
<evidence type="ECO:0000256" key="2">
    <source>
        <dbReference type="ARBA" id="ARBA00022737"/>
    </source>
</evidence>
<reference evidence="8 9" key="1">
    <citation type="journal article" date="2024" name="Nat. Commun.">
        <title>Phylogenomics reveals the evolutionary origins of lichenization in chlorophyte algae.</title>
        <authorList>
            <person name="Puginier C."/>
            <person name="Libourel C."/>
            <person name="Otte J."/>
            <person name="Skaloud P."/>
            <person name="Haon M."/>
            <person name="Grisel S."/>
            <person name="Petersen M."/>
            <person name="Berrin J.G."/>
            <person name="Delaux P.M."/>
            <person name="Dal Grande F."/>
            <person name="Keller J."/>
        </authorList>
    </citation>
    <scope>NUCLEOTIDE SEQUENCE [LARGE SCALE GENOMIC DNA]</scope>
    <source>
        <strain evidence="8 9">SAG 2043</strain>
    </source>
</reference>
<sequence length="431" mass="46913">MPPPRMLMCYLCGREFGSASLGIHIPQCQAKWLAQEELKPKKERRALPKEPAALTGGAMPKGEKAIEEFNNKMYDQFESGTLQHCEYCGRSFRDEAFKKHQSLCTADKPFKPAGTGLGAQSLSTKLEPGLVSGTAHAKAVLPERPKQEARSAVDSLKKDTNPALSKSLDSAKASAAPKAKGCSSIRASMDNGYPAERPRAYTCYLCGQQYGSKSLPIHIPQCQEKWVKVEEQKLKKERRPVPPPPPELTDELPTDPAGIDAFNDAMYGYWSKVSLVKCAGCGRTFRPEALEHHRKACSGGGAPVNVMAGTGGFNDSLRPRGFTCYLCGQQYGSASLAIHIPQCQAKWLAVEAQKPKNERRALPPQPAAITETLPTSAAAIDAFNNQSFDTYNTQALVPCEYCGRTFLPDALKHHSKACTADKPMARKAAKA</sequence>
<dbReference type="GO" id="GO:0008270">
    <property type="term" value="F:zinc ion binding"/>
    <property type="evidence" value="ECO:0007669"/>
    <property type="project" value="UniProtKB-KW"/>
</dbReference>
<keyword evidence="3 5" id="KW-0863">Zinc-finger</keyword>
<keyword evidence="2" id="KW-0677">Repeat</keyword>
<feature type="region of interest" description="Disordered" evidence="6">
    <location>
        <begin position="234"/>
        <end position="255"/>
    </location>
</feature>
<evidence type="ECO:0000256" key="5">
    <source>
        <dbReference type="PROSITE-ProRule" id="PRU01371"/>
    </source>
</evidence>
<dbReference type="PROSITE" id="PS52027">
    <property type="entry name" value="ZF_C2HC_C3H"/>
    <property type="match status" value="3"/>
</dbReference>
<evidence type="ECO:0000256" key="1">
    <source>
        <dbReference type="ARBA" id="ARBA00022723"/>
    </source>
</evidence>